<sequence>MFIFEDEFGFDEELRGKTAAVNAINAIRRGDATDAITILEREFLPQWEDIADCETAYREAMGR</sequence>
<proteinExistence type="predicted"/>
<organism evidence="1 2">
    <name type="scientific">Aquamicrobium soli</name>
    <dbReference type="NCBI Taxonomy" id="1811518"/>
    <lineage>
        <taxon>Bacteria</taxon>
        <taxon>Pseudomonadati</taxon>
        <taxon>Pseudomonadota</taxon>
        <taxon>Alphaproteobacteria</taxon>
        <taxon>Hyphomicrobiales</taxon>
        <taxon>Phyllobacteriaceae</taxon>
        <taxon>Aquamicrobium</taxon>
    </lineage>
</organism>
<dbReference type="EMBL" id="JBHRTK010000012">
    <property type="protein sequence ID" value="MFC3206847.1"/>
    <property type="molecule type" value="Genomic_DNA"/>
</dbReference>
<accession>A0ABV7KI43</accession>
<evidence type="ECO:0000313" key="2">
    <source>
        <dbReference type="Proteomes" id="UP001595583"/>
    </source>
</evidence>
<gene>
    <name evidence="1" type="ORF">ACFOHJ_11540</name>
</gene>
<keyword evidence="2" id="KW-1185">Reference proteome</keyword>
<dbReference type="RefSeq" id="WP_378220650.1">
    <property type="nucleotide sequence ID" value="NZ_JBHRTK010000012.1"/>
</dbReference>
<reference evidence="2" key="1">
    <citation type="journal article" date="2019" name="Int. J. Syst. Evol. Microbiol.">
        <title>The Global Catalogue of Microorganisms (GCM) 10K type strain sequencing project: providing services to taxonomists for standard genome sequencing and annotation.</title>
        <authorList>
            <consortium name="The Broad Institute Genomics Platform"/>
            <consortium name="The Broad Institute Genome Sequencing Center for Infectious Disease"/>
            <person name="Wu L."/>
            <person name="Ma J."/>
        </authorList>
    </citation>
    <scope>NUCLEOTIDE SEQUENCE [LARGE SCALE GENOMIC DNA]</scope>
    <source>
        <strain evidence="2">KCTC 52165</strain>
    </source>
</reference>
<evidence type="ECO:0000313" key="1">
    <source>
        <dbReference type="EMBL" id="MFC3206847.1"/>
    </source>
</evidence>
<protein>
    <submittedName>
        <fullName evidence="1">Uncharacterized protein</fullName>
    </submittedName>
</protein>
<name>A0ABV7KI43_9HYPH</name>
<dbReference type="Proteomes" id="UP001595583">
    <property type="component" value="Unassembled WGS sequence"/>
</dbReference>
<comment type="caution">
    <text evidence="1">The sequence shown here is derived from an EMBL/GenBank/DDBJ whole genome shotgun (WGS) entry which is preliminary data.</text>
</comment>